<evidence type="ECO:0000313" key="3">
    <source>
        <dbReference type="Proteomes" id="UP000464330"/>
    </source>
</evidence>
<feature type="domain" description="Serine dehydratase-like alpha subunit" evidence="1">
    <location>
        <begin position="43"/>
        <end position="83"/>
    </location>
</feature>
<dbReference type="EMBL" id="CP019717">
    <property type="protein sequence ID" value="QHZ53255.1"/>
    <property type="molecule type" value="Genomic_DNA"/>
</dbReference>
<dbReference type="AlphaFoldDB" id="A0A6C0QWV6"/>
<name>A0A6C0QWV6_9BACL</name>
<gene>
    <name evidence="2" type="primary">sdaAA_3</name>
    <name evidence="2" type="ORF">ERICV_04190</name>
</gene>
<dbReference type="Proteomes" id="UP000464330">
    <property type="component" value="Chromosome"/>
</dbReference>
<organism evidence="2 3">
    <name type="scientific">Paenibacillus larvae subsp. larvae</name>
    <dbReference type="NCBI Taxonomy" id="147375"/>
    <lineage>
        <taxon>Bacteria</taxon>
        <taxon>Bacillati</taxon>
        <taxon>Bacillota</taxon>
        <taxon>Bacilli</taxon>
        <taxon>Bacillales</taxon>
        <taxon>Paenibacillaceae</taxon>
        <taxon>Paenibacillus</taxon>
    </lineage>
</organism>
<dbReference type="Pfam" id="PF03313">
    <property type="entry name" value="SDH_alpha"/>
    <property type="match status" value="1"/>
</dbReference>
<evidence type="ECO:0000313" key="2">
    <source>
        <dbReference type="EMBL" id="QHZ53255.1"/>
    </source>
</evidence>
<evidence type="ECO:0000259" key="1">
    <source>
        <dbReference type="Pfam" id="PF03313"/>
    </source>
</evidence>
<protein>
    <submittedName>
        <fullName evidence="2">Putative L-serine dehydratase, alpha chain</fullName>
    </submittedName>
</protein>
<sequence>MVNSGLTGGDTVKLHAYISADHGLIGFTILDTVSNVVATNEVNADIALAGVTSTIPCDEMIEAMFKIGQSMPSALRETALGGCRYANEKKIEAGGF</sequence>
<reference evidence="2 3" key="1">
    <citation type="journal article" date="2020" name="Int. J. Med. Microbiol.">
        <title>Discovery of Paenibacillus larvae ERIC V: Phenotypic and genomic comparison to genotypes ERIC I-IV reveal different inventories of virulence factors which correlate with epidemiological prevalences of American Foulbrood.</title>
        <authorList>
            <person name="Beims H."/>
            <person name="Bunk B."/>
            <person name="Erler S."/>
            <person name="Mohr K.I."/>
            <person name="Sproer C."/>
            <person name="Pradella S."/>
            <person name="Gunther G."/>
            <person name="Rohde M."/>
            <person name="von der Ohe W."/>
            <person name="Steinert M."/>
        </authorList>
    </citation>
    <scope>NUCLEOTIDE SEQUENCE [LARGE SCALE GENOMIC DNA]</scope>
    <source>
        <strain evidence="2">Eric_V</strain>
    </source>
</reference>
<accession>A0A6C0QWV6</accession>
<proteinExistence type="predicted"/>
<dbReference type="InterPro" id="IPR005130">
    <property type="entry name" value="Ser_deHydtase-like_asu"/>
</dbReference>